<evidence type="ECO:0000256" key="3">
    <source>
        <dbReference type="ARBA" id="ARBA00022692"/>
    </source>
</evidence>
<protein>
    <submittedName>
        <fullName evidence="8">ABC transporter permease</fullName>
    </submittedName>
</protein>
<organism evidence="8 9">
    <name type="scientific">Microbispora bryophytorum subsp. camponoti</name>
    <dbReference type="NCBI Taxonomy" id="1677852"/>
    <lineage>
        <taxon>Bacteria</taxon>
        <taxon>Bacillati</taxon>
        <taxon>Actinomycetota</taxon>
        <taxon>Actinomycetes</taxon>
        <taxon>Streptosporangiales</taxon>
        <taxon>Streptosporangiaceae</taxon>
        <taxon>Microbispora</taxon>
    </lineage>
</organism>
<reference evidence="8 9" key="1">
    <citation type="submission" date="2020-09" db="EMBL/GenBank/DDBJ databases">
        <title>Actinomycete isolated from the Camponotus japonicus Mayr.</title>
        <authorList>
            <person name="Gong X."/>
        </authorList>
    </citation>
    <scope>NUCLEOTIDE SEQUENCE [LARGE SCALE GENOMIC DNA]</scope>
    <source>
        <strain evidence="8 9">2C-HV3</strain>
    </source>
</reference>
<feature type="transmembrane region" description="Helical" evidence="6">
    <location>
        <begin position="153"/>
        <end position="171"/>
    </location>
</feature>
<gene>
    <name evidence="8" type="ORF">IEQ31_09825</name>
</gene>
<evidence type="ECO:0000256" key="2">
    <source>
        <dbReference type="ARBA" id="ARBA00022475"/>
    </source>
</evidence>
<feature type="domain" description="ABC3 transporter permease C-terminal" evidence="7">
    <location>
        <begin position="67"/>
        <end position="178"/>
    </location>
</feature>
<sequence length="183" mass="18583">MAWLDPGAGMLARSALVTQPRRAKSAASPVMLTVALACTFLFAISTSDAAAGVTRTGPDAWAAPLLVGSAALFTVVAVLNATAMSMAERAEEIRLLRSVGTRPGQLTRMVCWETLVVTGAGALLGTSIAAASLAALGKAAVGELWFAFSVPQYLALVLVCAVSGLVGGLVSTRGARRGPLLAD</sequence>
<evidence type="ECO:0000256" key="1">
    <source>
        <dbReference type="ARBA" id="ARBA00004651"/>
    </source>
</evidence>
<dbReference type="Proteomes" id="UP000653231">
    <property type="component" value="Unassembled WGS sequence"/>
</dbReference>
<keyword evidence="5 6" id="KW-0472">Membrane</keyword>
<dbReference type="Pfam" id="PF02687">
    <property type="entry name" value="FtsX"/>
    <property type="match status" value="1"/>
</dbReference>
<evidence type="ECO:0000313" key="8">
    <source>
        <dbReference type="EMBL" id="MBD3143473.1"/>
    </source>
</evidence>
<name>A0ABR8L4T6_9ACTN</name>
<comment type="caution">
    <text evidence="8">The sequence shown here is derived from an EMBL/GenBank/DDBJ whole genome shotgun (WGS) entry which is preliminary data.</text>
</comment>
<evidence type="ECO:0000256" key="6">
    <source>
        <dbReference type="SAM" id="Phobius"/>
    </source>
</evidence>
<evidence type="ECO:0000256" key="4">
    <source>
        <dbReference type="ARBA" id="ARBA00022989"/>
    </source>
</evidence>
<keyword evidence="4 6" id="KW-1133">Transmembrane helix</keyword>
<dbReference type="PANTHER" id="PTHR30287:SF1">
    <property type="entry name" value="INNER MEMBRANE PROTEIN"/>
    <property type="match status" value="1"/>
</dbReference>
<keyword evidence="9" id="KW-1185">Reference proteome</keyword>
<proteinExistence type="predicted"/>
<dbReference type="RefSeq" id="WP_191051175.1">
    <property type="nucleotide sequence ID" value="NZ_JACXRZ010000006.1"/>
</dbReference>
<evidence type="ECO:0000256" key="5">
    <source>
        <dbReference type="ARBA" id="ARBA00023136"/>
    </source>
</evidence>
<feature type="transmembrane region" description="Helical" evidence="6">
    <location>
        <begin position="109"/>
        <end position="133"/>
    </location>
</feature>
<accession>A0ABR8L4T6</accession>
<comment type="subcellular location">
    <subcellularLocation>
        <location evidence="1">Cell membrane</location>
        <topology evidence="1">Multi-pass membrane protein</topology>
    </subcellularLocation>
</comment>
<feature type="transmembrane region" description="Helical" evidence="6">
    <location>
        <begin position="65"/>
        <end position="88"/>
    </location>
</feature>
<dbReference type="PANTHER" id="PTHR30287">
    <property type="entry name" value="MEMBRANE COMPONENT OF PREDICTED ABC SUPERFAMILY METABOLITE UPTAKE TRANSPORTER"/>
    <property type="match status" value="1"/>
</dbReference>
<dbReference type="EMBL" id="JACXRZ010000006">
    <property type="protein sequence ID" value="MBD3143473.1"/>
    <property type="molecule type" value="Genomic_DNA"/>
</dbReference>
<keyword evidence="2" id="KW-1003">Cell membrane</keyword>
<dbReference type="InterPro" id="IPR038766">
    <property type="entry name" value="Membrane_comp_ABC_pdt"/>
</dbReference>
<dbReference type="InterPro" id="IPR003838">
    <property type="entry name" value="ABC3_permease_C"/>
</dbReference>
<keyword evidence="3 6" id="KW-0812">Transmembrane</keyword>
<evidence type="ECO:0000259" key="7">
    <source>
        <dbReference type="Pfam" id="PF02687"/>
    </source>
</evidence>
<evidence type="ECO:0000313" key="9">
    <source>
        <dbReference type="Proteomes" id="UP000653231"/>
    </source>
</evidence>